<sequence length="99" mass="10981">ITSYSHDLSSTTKRVDLSTYVLVDVPTLEIAVEDVGFVAESLNHLPNLPAFSFLRHSILAGQSTYIQIVASILLHQRQLQVTEQKTDELQFPDIGTGNK</sequence>
<evidence type="ECO:0000313" key="1">
    <source>
        <dbReference type="EMBL" id="CEK83072.1"/>
    </source>
</evidence>
<protein>
    <submittedName>
        <fullName evidence="1">Uncharacterized protein</fullName>
    </submittedName>
</protein>
<feature type="non-terminal residue" evidence="1">
    <location>
        <position position="1"/>
    </location>
</feature>
<dbReference type="AlphaFoldDB" id="A0A0B7AR49"/>
<reference evidence="1" key="1">
    <citation type="submission" date="2014-12" db="EMBL/GenBank/DDBJ databases">
        <title>Insight into the proteome of Arion vulgaris.</title>
        <authorList>
            <person name="Aradska J."/>
            <person name="Bulat T."/>
            <person name="Smidak R."/>
            <person name="Sarate P."/>
            <person name="Gangsoo J."/>
            <person name="Sialana F."/>
            <person name="Bilban M."/>
            <person name="Lubec G."/>
        </authorList>
    </citation>
    <scope>NUCLEOTIDE SEQUENCE</scope>
    <source>
        <tissue evidence="1">Skin</tissue>
    </source>
</reference>
<feature type="non-terminal residue" evidence="1">
    <location>
        <position position="99"/>
    </location>
</feature>
<proteinExistence type="predicted"/>
<dbReference type="EMBL" id="HACG01036207">
    <property type="protein sequence ID" value="CEK83072.1"/>
    <property type="molecule type" value="Transcribed_RNA"/>
</dbReference>
<gene>
    <name evidence="1" type="primary">ORF135069</name>
</gene>
<name>A0A0B7AR49_9EUPU</name>
<accession>A0A0B7AR49</accession>
<organism evidence="1">
    <name type="scientific">Arion vulgaris</name>
    <dbReference type="NCBI Taxonomy" id="1028688"/>
    <lineage>
        <taxon>Eukaryota</taxon>
        <taxon>Metazoa</taxon>
        <taxon>Spiralia</taxon>
        <taxon>Lophotrochozoa</taxon>
        <taxon>Mollusca</taxon>
        <taxon>Gastropoda</taxon>
        <taxon>Heterobranchia</taxon>
        <taxon>Euthyneura</taxon>
        <taxon>Panpulmonata</taxon>
        <taxon>Eupulmonata</taxon>
        <taxon>Stylommatophora</taxon>
        <taxon>Helicina</taxon>
        <taxon>Arionoidea</taxon>
        <taxon>Arionidae</taxon>
        <taxon>Arion</taxon>
    </lineage>
</organism>